<evidence type="ECO:0000313" key="8">
    <source>
        <dbReference type="Proteomes" id="UP000430508"/>
    </source>
</evidence>
<dbReference type="RefSeq" id="WP_025206022.1">
    <property type="nucleotide sequence ID" value="NZ_CP046996.1"/>
</dbReference>
<dbReference type="Proteomes" id="UP000430508">
    <property type="component" value="Chromosome"/>
</dbReference>
<name>A0A857DIJ2_9FIRM</name>
<dbReference type="GO" id="GO:0043023">
    <property type="term" value="F:ribosomal large subunit binding"/>
    <property type="evidence" value="ECO:0007669"/>
    <property type="project" value="UniProtKB-UniRule"/>
</dbReference>
<evidence type="ECO:0000313" key="7">
    <source>
        <dbReference type="EMBL" id="QHA01160.1"/>
    </source>
</evidence>
<dbReference type="InterPro" id="IPR043682">
    <property type="entry name" value="RqcH_bacterial"/>
</dbReference>
<comment type="similarity">
    <text evidence="5">Belongs to the NEMF family.</text>
</comment>
<dbReference type="GO" id="GO:0000049">
    <property type="term" value="F:tRNA binding"/>
    <property type="evidence" value="ECO:0007669"/>
    <property type="project" value="UniProtKB-UniRule"/>
</dbReference>
<keyword evidence="3 5" id="KW-0694">RNA-binding</keyword>
<keyword evidence="2 5" id="KW-0699">rRNA-binding</keyword>
<proteinExistence type="inferred from homology"/>
<dbReference type="PANTHER" id="PTHR15239">
    <property type="entry name" value="NUCLEAR EXPORT MEDIATOR FACTOR NEMF"/>
    <property type="match status" value="1"/>
</dbReference>
<dbReference type="GO" id="GO:1990112">
    <property type="term" value="C:RQC complex"/>
    <property type="evidence" value="ECO:0007669"/>
    <property type="project" value="TreeGrafter"/>
</dbReference>
<dbReference type="PANTHER" id="PTHR15239:SF6">
    <property type="entry name" value="RIBOSOME QUALITY CONTROL COMPLEX SUBUNIT NEMF"/>
    <property type="match status" value="1"/>
</dbReference>
<dbReference type="Pfam" id="PF05670">
    <property type="entry name" value="NFACT-R_1"/>
    <property type="match status" value="1"/>
</dbReference>
<dbReference type="HAMAP" id="MF_00844_B">
    <property type="entry name" value="RqcH_B"/>
    <property type="match status" value="1"/>
</dbReference>
<dbReference type="EMBL" id="CP046996">
    <property type="protein sequence ID" value="QHA01160.1"/>
    <property type="molecule type" value="Genomic_DNA"/>
</dbReference>
<comment type="function">
    <text evidence="5">Key component of the ribosome quality control system (RQC), a ribosome-associated complex that mediates the extraction of incompletely synthesized nascent chains from stalled ribosomes and their subsequent degradation. RqcH recruits Ala-charged tRNA, and with RqcP directs the elongation of stalled nascent chains on 50S ribosomal subunits, leading to non-templated C-terminal alanine extensions (Ala tail). The Ala tail promotes nascent chain degradation. May add between 1 and at least 8 Ala residues. Binds to stalled 50S ribosomal subunits.</text>
</comment>
<dbReference type="Gene3D" id="2.30.310.10">
    <property type="entry name" value="ibrinogen binding protein from staphylococcus aureus domain"/>
    <property type="match status" value="1"/>
</dbReference>
<evidence type="ECO:0000256" key="1">
    <source>
        <dbReference type="ARBA" id="ARBA00022555"/>
    </source>
</evidence>
<feature type="domain" description="NFACT RNA-binding" evidence="6">
    <location>
        <begin position="477"/>
        <end position="573"/>
    </location>
</feature>
<comment type="subunit">
    <text evidence="5">Associates with stalled 50S ribosomal subunits. Binds to RqcP.</text>
</comment>
<dbReference type="FunFam" id="2.30.310.10:FF:000004">
    <property type="entry name" value="Fibronectin-binding protein A"/>
    <property type="match status" value="1"/>
</dbReference>
<keyword evidence="4 5" id="KW-0648">Protein biosynthesis</keyword>
<reference evidence="7 8" key="1">
    <citation type="submission" date="2019-12" db="EMBL/GenBank/DDBJ databases">
        <title>Sequence classification of anaerobic respiratory reductive dehalogenases: First we see many, then we see few.</title>
        <authorList>
            <person name="Molenda O."/>
            <person name="Puentes Jacome L.A."/>
            <person name="Cao X."/>
            <person name="Nesbo C.L."/>
            <person name="Tang S."/>
            <person name="Morson N."/>
            <person name="Patron J."/>
            <person name="Lomheim L."/>
            <person name="Wishart D.S."/>
            <person name="Edwards E.A."/>
        </authorList>
    </citation>
    <scope>NUCLEOTIDE SEQUENCE [LARGE SCALE GENOMIC DNA]</scope>
    <source>
        <strain evidence="7 8">12DCA</strain>
    </source>
</reference>
<dbReference type="GO" id="GO:0072344">
    <property type="term" value="P:rescue of stalled ribosome"/>
    <property type="evidence" value="ECO:0007669"/>
    <property type="project" value="UniProtKB-UniRule"/>
</dbReference>
<evidence type="ECO:0000256" key="3">
    <source>
        <dbReference type="ARBA" id="ARBA00022884"/>
    </source>
</evidence>
<gene>
    <name evidence="5" type="primary">rqcH</name>
    <name evidence="7" type="ORF">GQ588_11195</name>
</gene>
<dbReference type="InterPro" id="IPR051608">
    <property type="entry name" value="RQC_Subunit_NEMF"/>
</dbReference>
<evidence type="ECO:0000256" key="5">
    <source>
        <dbReference type="HAMAP-Rule" id="MF_00844"/>
    </source>
</evidence>
<evidence type="ECO:0000259" key="6">
    <source>
        <dbReference type="Pfam" id="PF05670"/>
    </source>
</evidence>
<dbReference type="InterPro" id="IPR008532">
    <property type="entry name" value="NFACT_RNA-bd"/>
</dbReference>
<keyword evidence="1 5" id="KW-0820">tRNA-binding</keyword>
<sequence>MALDSITLYHLLKELEPVLVGTRIDKIQQPEKEEVHLLLRSPGKNLRLLLNAGSTSARLHLTEQNKKNPVSPPMFCMILRKHLEGGKIIGISQSGLERIITLTVQNYNERGDLQDYQLILEVMGKHSNLILVDPQTNIVLDGIRRYSHLLSRHREVLPGRLYISPPSQHKAEAVSDEQKWMSVILGYPLDRKVCDVLVNLFDGISPELAKELVLRACLELDVLLDNCGQIDLSRLFQAYSFFLLAKQDTAVDPCVYYQSGRDKNMPAAFTFIPYVQYEGLKLQKTSFLNDAVDLYYTQRMTSQKNEAKKGSLRKIVQDHFAHVSKKDGIYRETISKAQKGLKAQKLGELLTANLYQLSPGMEEVTVEDYTDPDYKPVTIGLDPNLTGIDNAQRYYKTYNKAKATIRKTEPLQETAQEEMNYLQTLTLSIDQAENDIELNEIYQELIDQGYISKKQDKHVTKKKPSAGKEQNSFSQPHVYLSKSGKTILVGRNNKQNDRMTWREAKPGDLWLHVKNIPGSHVIVPLSEEEEFPDDNTLLDAAALAIYFSQARGSSHVPVDYTHVRQIKKPRGAKPGMVVYEQNWSLLLTPEQDAIERLLATEQQITR</sequence>
<dbReference type="Pfam" id="PF05833">
    <property type="entry name" value="NFACT_N"/>
    <property type="match status" value="1"/>
</dbReference>
<protein>
    <recommendedName>
        <fullName evidence="5">Rqc2 homolog RqcH</fullName>
        <shortName evidence="5">RqcH</shortName>
    </recommendedName>
</protein>
<evidence type="ECO:0000256" key="4">
    <source>
        <dbReference type="ARBA" id="ARBA00022917"/>
    </source>
</evidence>
<dbReference type="GO" id="GO:0019843">
    <property type="term" value="F:rRNA binding"/>
    <property type="evidence" value="ECO:0007669"/>
    <property type="project" value="UniProtKB-UniRule"/>
</dbReference>
<accession>A0A857DIJ2</accession>
<evidence type="ECO:0000256" key="2">
    <source>
        <dbReference type="ARBA" id="ARBA00022730"/>
    </source>
</evidence>
<organism evidence="7 8">
    <name type="scientific">Dehalobacter restrictus</name>
    <dbReference type="NCBI Taxonomy" id="55583"/>
    <lineage>
        <taxon>Bacteria</taxon>
        <taxon>Bacillati</taxon>
        <taxon>Bacillota</taxon>
        <taxon>Clostridia</taxon>
        <taxon>Eubacteriales</taxon>
        <taxon>Desulfitobacteriaceae</taxon>
        <taxon>Dehalobacter</taxon>
    </lineage>
</organism>
<dbReference type="AlphaFoldDB" id="A0A857DIJ2"/>